<protein>
    <submittedName>
        <fullName evidence="1">Uncharacterized protein</fullName>
    </submittedName>
</protein>
<dbReference type="OrthoDB" id="8910755at2"/>
<dbReference type="STRING" id="180197.SAMN02982919_03201"/>
<evidence type="ECO:0000313" key="2">
    <source>
        <dbReference type="Proteomes" id="UP000199766"/>
    </source>
</evidence>
<dbReference type="AlphaFoldDB" id="A0A1H9SQX6"/>
<dbReference type="RefSeq" id="WP_143059702.1">
    <property type="nucleotide sequence ID" value="NZ_FOGD01000021.1"/>
</dbReference>
<evidence type="ECO:0000313" key="1">
    <source>
        <dbReference type="EMBL" id="SER87277.1"/>
    </source>
</evidence>
<gene>
    <name evidence="1" type="ORF">SAMN02982919_03201</name>
</gene>
<sequence length="109" mass="12529">MGIMEIFSHTKEKSLAQSLVIQLAKDLPPALMTAEKNRKVLSVNKITRLLEKTYALAYKYHQENKLGMIKRAILANFFKWELKNANYPEDFVNVATEGLIMELTKNVTK</sequence>
<dbReference type="Proteomes" id="UP000199766">
    <property type="component" value="Unassembled WGS sequence"/>
</dbReference>
<proteinExistence type="predicted"/>
<keyword evidence="2" id="KW-1185">Reference proteome</keyword>
<dbReference type="EMBL" id="FOGD01000021">
    <property type="protein sequence ID" value="SER87277.1"/>
    <property type="molecule type" value="Genomic_DNA"/>
</dbReference>
<accession>A0A1H9SQX6</accession>
<organism evidence="1 2">
    <name type="scientific">Giesbergeria anulus</name>
    <dbReference type="NCBI Taxonomy" id="180197"/>
    <lineage>
        <taxon>Bacteria</taxon>
        <taxon>Pseudomonadati</taxon>
        <taxon>Pseudomonadota</taxon>
        <taxon>Betaproteobacteria</taxon>
        <taxon>Burkholderiales</taxon>
        <taxon>Comamonadaceae</taxon>
        <taxon>Giesbergeria</taxon>
    </lineage>
</organism>
<name>A0A1H9SQX6_9BURK</name>
<reference evidence="1 2" key="1">
    <citation type="submission" date="2016-10" db="EMBL/GenBank/DDBJ databases">
        <authorList>
            <person name="de Groot N.N."/>
        </authorList>
    </citation>
    <scope>NUCLEOTIDE SEQUENCE [LARGE SCALE GENOMIC DNA]</scope>
    <source>
        <strain evidence="1 2">ATCC 35958</strain>
    </source>
</reference>